<evidence type="ECO:0000256" key="1">
    <source>
        <dbReference type="SAM" id="MobiDB-lite"/>
    </source>
</evidence>
<gene>
    <name evidence="2" type="ORF">GCM10019016_007010</name>
</gene>
<dbReference type="Proteomes" id="UP001501455">
    <property type="component" value="Unassembled WGS sequence"/>
</dbReference>
<evidence type="ECO:0000313" key="2">
    <source>
        <dbReference type="EMBL" id="GAA3493602.1"/>
    </source>
</evidence>
<feature type="compositionally biased region" description="Low complexity" evidence="1">
    <location>
        <begin position="20"/>
        <end position="36"/>
    </location>
</feature>
<evidence type="ECO:0000313" key="3">
    <source>
        <dbReference type="Proteomes" id="UP001501455"/>
    </source>
</evidence>
<name>A0ABP6TGL1_9ACTN</name>
<accession>A0ABP6TGL1</accession>
<proteinExistence type="predicted"/>
<feature type="region of interest" description="Disordered" evidence="1">
    <location>
        <begin position="19"/>
        <end position="56"/>
    </location>
</feature>
<dbReference type="EMBL" id="BAAAXF010000011">
    <property type="protein sequence ID" value="GAA3493602.1"/>
    <property type="molecule type" value="Genomic_DNA"/>
</dbReference>
<keyword evidence="3" id="KW-1185">Reference proteome</keyword>
<reference evidence="3" key="1">
    <citation type="journal article" date="2019" name="Int. J. Syst. Evol. Microbiol.">
        <title>The Global Catalogue of Microorganisms (GCM) 10K type strain sequencing project: providing services to taxonomists for standard genome sequencing and annotation.</title>
        <authorList>
            <consortium name="The Broad Institute Genomics Platform"/>
            <consortium name="The Broad Institute Genome Sequencing Center for Infectious Disease"/>
            <person name="Wu L."/>
            <person name="Ma J."/>
        </authorList>
    </citation>
    <scope>NUCLEOTIDE SEQUENCE [LARGE SCALE GENOMIC DNA]</scope>
    <source>
        <strain evidence="3">JCM 4816</strain>
    </source>
</reference>
<sequence length="405" mass="45029">MAGIPGARREEHPHIVVHGPTEPIAPIAPTAAPPSRATDRTRRKHGTPRSGIRGEGVAERRFTPLSVDQMIELPGVDRIRTRDPNNHLHCRKTQLLAYAGGRTPWSDLLMYRALGSTSAIHRHCYLRGKDRWAFDTPYVTDDDLRLLGFEVFSAGTVDLARFESGLTGFLAAGQPVFFYAPRHHFPHWVEFMRRVGTVPEEYTLPHSFLVCGASGTDVLLVDNTSDDHEYFPLTVGWDVLRDGYAREPERWFTGCATVRQVSDPDRDGFEAAYRAFLAGFRDGFELYDVIGDNLVVERASVTATYRAPGVNSLALLAGSRALFRRFLAHTRHSEQVRDAYARIAQLAAVLADRVTAFQAGLPALPADRIRRGLAHLRLHEQRAARLLVDEAAGLSQILPAPVSGR</sequence>
<protein>
    <submittedName>
        <fullName evidence="2">Uncharacterized protein</fullName>
    </submittedName>
</protein>
<comment type="caution">
    <text evidence="2">The sequence shown here is derived from an EMBL/GenBank/DDBJ whole genome shotgun (WGS) entry which is preliminary data.</text>
</comment>
<organism evidence="2 3">
    <name type="scientific">Streptomyces prasinosporus</name>
    <dbReference type="NCBI Taxonomy" id="68256"/>
    <lineage>
        <taxon>Bacteria</taxon>
        <taxon>Bacillati</taxon>
        <taxon>Actinomycetota</taxon>
        <taxon>Actinomycetes</taxon>
        <taxon>Kitasatosporales</taxon>
        <taxon>Streptomycetaceae</taxon>
        <taxon>Streptomyces</taxon>
        <taxon>Streptomyces albogriseolus group</taxon>
    </lineage>
</organism>